<evidence type="ECO:0000256" key="3">
    <source>
        <dbReference type="SAM" id="Coils"/>
    </source>
</evidence>
<protein>
    <recommendedName>
        <fullName evidence="7">Afadin-and alpha-actinin-binding protein</fullName>
    </recommendedName>
</protein>
<feature type="region of interest" description="Disordered" evidence="4">
    <location>
        <begin position="99"/>
        <end position="118"/>
    </location>
</feature>
<dbReference type="PANTHER" id="PTHR47057:SF1">
    <property type="entry name" value="AFADIN_ALPHA-ACTININ-BINDING PROTEIN"/>
    <property type="match status" value="1"/>
</dbReference>
<evidence type="ECO:0000256" key="1">
    <source>
        <dbReference type="ARBA" id="ARBA00009291"/>
    </source>
</evidence>
<name>A0AAU9IX69_9CILI</name>
<dbReference type="PANTHER" id="PTHR47057">
    <property type="entry name" value="AFADIN/ALPHA-ACTININ-BINDING"/>
    <property type="match status" value="1"/>
</dbReference>
<evidence type="ECO:0000256" key="4">
    <source>
        <dbReference type="SAM" id="MobiDB-lite"/>
    </source>
</evidence>
<dbReference type="InterPro" id="IPR021622">
    <property type="entry name" value="Afadin/alpha-actinin-bd"/>
</dbReference>
<comment type="caution">
    <text evidence="5">The sequence shown here is derived from an EMBL/GenBank/DDBJ whole genome shotgun (WGS) entry which is preliminary data.</text>
</comment>
<evidence type="ECO:0000313" key="5">
    <source>
        <dbReference type="EMBL" id="CAG9316285.1"/>
    </source>
</evidence>
<gene>
    <name evidence="5" type="ORF">BSTOLATCC_MIC15720</name>
</gene>
<organism evidence="5 6">
    <name type="scientific">Blepharisma stoltei</name>
    <dbReference type="NCBI Taxonomy" id="1481888"/>
    <lineage>
        <taxon>Eukaryota</taxon>
        <taxon>Sar</taxon>
        <taxon>Alveolata</taxon>
        <taxon>Ciliophora</taxon>
        <taxon>Postciliodesmatophora</taxon>
        <taxon>Heterotrichea</taxon>
        <taxon>Heterotrichida</taxon>
        <taxon>Blepharismidae</taxon>
        <taxon>Blepharisma</taxon>
    </lineage>
</organism>
<evidence type="ECO:0000313" key="6">
    <source>
        <dbReference type="Proteomes" id="UP001162131"/>
    </source>
</evidence>
<accession>A0AAU9IX69</accession>
<keyword evidence="2 3" id="KW-0175">Coiled coil</keyword>
<keyword evidence="6" id="KW-1185">Reference proteome</keyword>
<dbReference type="AlphaFoldDB" id="A0AAU9IX69"/>
<dbReference type="EMBL" id="CAJZBQ010000015">
    <property type="protein sequence ID" value="CAG9316285.1"/>
    <property type="molecule type" value="Genomic_DNA"/>
</dbReference>
<evidence type="ECO:0008006" key="7">
    <source>
        <dbReference type="Google" id="ProtNLM"/>
    </source>
</evidence>
<reference evidence="5" key="1">
    <citation type="submission" date="2021-09" db="EMBL/GenBank/DDBJ databases">
        <authorList>
            <consortium name="AG Swart"/>
            <person name="Singh M."/>
            <person name="Singh A."/>
            <person name="Seah K."/>
            <person name="Emmerich C."/>
        </authorList>
    </citation>
    <scope>NUCLEOTIDE SEQUENCE</scope>
    <source>
        <strain evidence="5">ATCC30299</strain>
    </source>
</reference>
<proteinExistence type="inferred from homology"/>
<feature type="region of interest" description="Disordered" evidence="4">
    <location>
        <begin position="1"/>
        <end position="38"/>
    </location>
</feature>
<feature type="coiled-coil region" evidence="3">
    <location>
        <begin position="398"/>
        <end position="460"/>
    </location>
</feature>
<evidence type="ECO:0000256" key="2">
    <source>
        <dbReference type="ARBA" id="ARBA00023054"/>
    </source>
</evidence>
<comment type="similarity">
    <text evidence="1">Belongs to the ADIP family.</text>
</comment>
<dbReference type="Proteomes" id="UP001162131">
    <property type="component" value="Unassembled WGS sequence"/>
</dbReference>
<dbReference type="Pfam" id="PF11559">
    <property type="entry name" value="ADIP"/>
    <property type="match status" value="1"/>
</dbReference>
<sequence length="467" mass="54283">MSYHRNPLENYLGSDNRLDFNQFGNLPEEPPEQPSQSLTNSIKHITSTLVTQGLPPPGNLFSTDFQEVSKTVNSIYALMQSRQRDAAFRSDLIDKNRSLENEKSKLAQNNERLNTEKSNLESELAKLKNQIKTMTIKNKEEKDKILLERDELKRENNKLTHKETQSQHELKKKDAAYAKLQEQLRKSLGEKDLPIRNQVELTSPLHTNGVSLFARNGDSEFSYLISRGYEENQNALLAENQELRSAFLLLQNELQDMMKQRREAFHKRYAEELGDLCPDFAEFQQKPVKPEVMNLPFQGISENVIKAFQENMRVFREFMDKADEAALNVDGEGDEELQKIKCIADLKELLKNYRILLKNQENIMQNAILGSRSRAPDNIGYTASRLKVAADTEIEKANRFLQEEFSKLELKQQEIEEQRHLVSDTAHRMDEEKFMITKQREQLMEERNRWEQALQSACKLNSELVDE</sequence>